<dbReference type="PANTHER" id="PTHR30518">
    <property type="entry name" value="ENDOLYTIC MUREIN TRANSGLYCOSYLASE"/>
    <property type="match status" value="1"/>
</dbReference>
<evidence type="ECO:0000256" key="7">
    <source>
        <dbReference type="HAMAP-Rule" id="MF_02065"/>
    </source>
</evidence>
<evidence type="ECO:0000256" key="4">
    <source>
        <dbReference type="ARBA" id="ARBA00023136"/>
    </source>
</evidence>
<keyword evidence="1 7" id="KW-1003">Cell membrane</keyword>
<dbReference type="EC" id="4.2.2.29" evidence="7"/>
<comment type="caution">
    <text evidence="9">The sequence shown here is derived from an EMBL/GenBank/DDBJ whole genome shotgun (WGS) entry which is preliminary data.</text>
</comment>
<keyword evidence="5 7" id="KW-0456">Lyase</keyword>
<reference evidence="9 10" key="1">
    <citation type="submission" date="2018-11" db="EMBL/GenBank/DDBJ databases">
        <title>Sequencing the genomes of 1000 actinobacteria strains.</title>
        <authorList>
            <person name="Klenk H.-P."/>
        </authorList>
    </citation>
    <scope>NUCLEOTIDE SEQUENCE [LARGE SCALE GENOMIC DNA]</scope>
    <source>
        <strain evidence="9 10">DSM 11294</strain>
    </source>
</reference>
<evidence type="ECO:0000256" key="3">
    <source>
        <dbReference type="ARBA" id="ARBA00022989"/>
    </source>
</evidence>
<feature type="region of interest" description="Disordered" evidence="8">
    <location>
        <begin position="1"/>
        <end position="30"/>
    </location>
</feature>
<evidence type="ECO:0000256" key="6">
    <source>
        <dbReference type="ARBA" id="ARBA00023316"/>
    </source>
</evidence>
<gene>
    <name evidence="7" type="primary">mltG</name>
    <name evidence="9" type="ORF">EDD31_0046</name>
</gene>
<feature type="compositionally biased region" description="Basic residues" evidence="8">
    <location>
        <begin position="18"/>
        <end position="30"/>
    </location>
</feature>
<dbReference type="InterPro" id="IPR003770">
    <property type="entry name" value="MLTG-like"/>
</dbReference>
<dbReference type="HAMAP" id="MF_02065">
    <property type="entry name" value="MltG"/>
    <property type="match status" value="1"/>
</dbReference>
<organism evidence="9 10">
    <name type="scientific">Bogoriella caseilytica</name>
    <dbReference type="NCBI Taxonomy" id="56055"/>
    <lineage>
        <taxon>Bacteria</taxon>
        <taxon>Bacillati</taxon>
        <taxon>Actinomycetota</taxon>
        <taxon>Actinomycetes</taxon>
        <taxon>Micrococcales</taxon>
        <taxon>Bogoriellaceae</taxon>
        <taxon>Bogoriella</taxon>
    </lineage>
</organism>
<keyword evidence="3 7" id="KW-1133">Transmembrane helix</keyword>
<evidence type="ECO:0000256" key="2">
    <source>
        <dbReference type="ARBA" id="ARBA00022692"/>
    </source>
</evidence>
<dbReference type="AlphaFoldDB" id="A0A3N2B8U9"/>
<dbReference type="Proteomes" id="UP000280668">
    <property type="component" value="Unassembled WGS sequence"/>
</dbReference>
<comment type="subcellular location">
    <subcellularLocation>
        <location evidence="7">Cell membrane</location>
        <topology evidence="7">Single-pass membrane protein</topology>
    </subcellularLocation>
</comment>
<keyword evidence="2 7" id="KW-0812">Transmembrane</keyword>
<evidence type="ECO:0000256" key="5">
    <source>
        <dbReference type="ARBA" id="ARBA00023239"/>
    </source>
</evidence>
<comment type="similarity">
    <text evidence="7">Belongs to the transglycosylase MltG family.</text>
</comment>
<feature type="transmembrane region" description="Helical" evidence="7">
    <location>
        <begin position="38"/>
        <end position="59"/>
    </location>
</feature>
<keyword evidence="4 7" id="KW-0472">Membrane</keyword>
<dbReference type="NCBIfam" id="TIGR00247">
    <property type="entry name" value="endolytic transglycosylase MltG"/>
    <property type="match status" value="1"/>
</dbReference>
<dbReference type="Gene3D" id="3.30.1490.480">
    <property type="entry name" value="Endolytic murein transglycosylase"/>
    <property type="match status" value="1"/>
</dbReference>
<dbReference type="GO" id="GO:0071555">
    <property type="term" value="P:cell wall organization"/>
    <property type="evidence" value="ECO:0007669"/>
    <property type="project" value="UniProtKB-KW"/>
</dbReference>
<dbReference type="GO" id="GO:0009252">
    <property type="term" value="P:peptidoglycan biosynthetic process"/>
    <property type="evidence" value="ECO:0007669"/>
    <property type="project" value="UniProtKB-UniRule"/>
</dbReference>
<evidence type="ECO:0000256" key="8">
    <source>
        <dbReference type="SAM" id="MobiDB-lite"/>
    </source>
</evidence>
<keyword evidence="6 7" id="KW-0961">Cell wall biogenesis/degradation</keyword>
<dbReference type="GO" id="GO:0005886">
    <property type="term" value="C:plasma membrane"/>
    <property type="evidence" value="ECO:0007669"/>
    <property type="project" value="UniProtKB-SubCell"/>
</dbReference>
<dbReference type="OrthoDB" id="9814591at2"/>
<proteinExistence type="inferred from homology"/>
<feature type="site" description="Important for catalytic activity" evidence="7">
    <location>
        <position position="260"/>
    </location>
</feature>
<evidence type="ECO:0000313" key="10">
    <source>
        <dbReference type="Proteomes" id="UP000280668"/>
    </source>
</evidence>
<sequence>MSDIFAPVTPAGGAQQGRSRRRNADRRARQRLRRRRRVRAIIVVLIALLVVGAVAYWAVPRVMDMFAGCGDPDVVTDYDGPGHGEVRVQIPEGASGREMGNVLEEANVVATSDAFVEAFQGNPNAALIQPGAYDLREEMSGEGAVLALLDTANRAEVIITIPEGFTTWQVYARIANIVGVSEDEVEEVAGDAEAIGLPDEAGGNPEGWFGPATYRFEPETEVSEILAAMVNQTIARFEERGVEPGERQEILTIASIVEHEVNLDEYRGQVARVVFNRLEGSGGTNGYLQMDSTTNYGNGRTGGVPTTAENEDPDNEYSTYVYDGLPPTPIGSPGSATIDAVIDPPEGDWVYFVTVNLDTGETKFADNYDEHLGYVQELRDWMAENR</sequence>
<name>A0A3N2B8U9_9MICO</name>
<keyword evidence="10" id="KW-1185">Reference proteome</keyword>
<dbReference type="GO" id="GO:0008932">
    <property type="term" value="F:lytic endotransglycosylase activity"/>
    <property type="evidence" value="ECO:0007669"/>
    <property type="project" value="UniProtKB-UniRule"/>
</dbReference>
<evidence type="ECO:0000256" key="1">
    <source>
        <dbReference type="ARBA" id="ARBA00022475"/>
    </source>
</evidence>
<comment type="catalytic activity">
    <reaction evidence="7">
        <text>a peptidoglycan chain = a peptidoglycan chain with N-acetyl-1,6-anhydromuramyl-[peptide] at the reducing end + a peptidoglycan chain with N-acetylglucosamine at the non-reducing end.</text>
        <dbReference type="EC" id="4.2.2.29"/>
    </reaction>
</comment>
<evidence type="ECO:0000313" key="9">
    <source>
        <dbReference type="EMBL" id="ROR71709.1"/>
    </source>
</evidence>
<accession>A0A3N2B8U9</accession>
<protein>
    <recommendedName>
        <fullName evidence="7">Endolytic murein transglycosylase</fullName>
        <ecNumber evidence="7">4.2.2.29</ecNumber>
    </recommendedName>
    <alternativeName>
        <fullName evidence="7">Peptidoglycan lytic transglycosylase</fullName>
    </alternativeName>
    <alternativeName>
        <fullName evidence="7">Peptidoglycan polymerization terminase</fullName>
    </alternativeName>
</protein>
<dbReference type="PANTHER" id="PTHR30518:SF2">
    <property type="entry name" value="ENDOLYTIC MUREIN TRANSGLYCOSYLASE"/>
    <property type="match status" value="1"/>
</dbReference>
<dbReference type="RefSeq" id="WP_123302395.1">
    <property type="nucleotide sequence ID" value="NZ_RKHK01000001.1"/>
</dbReference>
<dbReference type="EMBL" id="RKHK01000001">
    <property type="protein sequence ID" value="ROR71709.1"/>
    <property type="molecule type" value="Genomic_DNA"/>
</dbReference>
<comment type="function">
    <text evidence="7">Functions as a peptidoglycan terminase that cleaves nascent peptidoglycan strands endolytically to terminate their elongation.</text>
</comment>
<dbReference type="Pfam" id="PF02618">
    <property type="entry name" value="YceG"/>
    <property type="match status" value="1"/>
</dbReference>